<accession>A0A8R1UZ96</accession>
<keyword evidence="2" id="KW-1185">Reference proteome</keyword>
<dbReference type="Proteomes" id="UP000005239">
    <property type="component" value="Unassembled WGS sequence"/>
</dbReference>
<reference evidence="1" key="2">
    <citation type="submission" date="2022-06" db="UniProtKB">
        <authorList>
            <consortium name="EnsemblMetazoa"/>
        </authorList>
    </citation>
    <scope>IDENTIFICATION</scope>
    <source>
        <strain evidence="1">PS312</strain>
    </source>
</reference>
<dbReference type="AlphaFoldDB" id="A0A2A6BTI8"/>
<evidence type="ECO:0000313" key="1">
    <source>
        <dbReference type="EnsemblMetazoa" id="PPA44457.1"/>
    </source>
</evidence>
<name>A0A2A6BTI8_PRIPA</name>
<proteinExistence type="predicted"/>
<evidence type="ECO:0000313" key="2">
    <source>
        <dbReference type="Proteomes" id="UP000005239"/>
    </source>
</evidence>
<sequence length="72" mass="8198">MKRRHHPPYYYCERANKQVRNSKEERRKRGIAVALGCENNVSEYWEEEEAGEGIALMGITSGKLRGSVLSTG</sequence>
<gene>
    <name evidence="1" type="primary">WBGene00282826</name>
</gene>
<dbReference type="EnsemblMetazoa" id="PPA44457.1">
    <property type="protein sequence ID" value="PPA44457.1"/>
    <property type="gene ID" value="WBGene00282826"/>
</dbReference>
<reference evidence="2" key="1">
    <citation type="journal article" date="2008" name="Nat. Genet.">
        <title>The Pristionchus pacificus genome provides a unique perspective on nematode lifestyle and parasitism.</title>
        <authorList>
            <person name="Dieterich C."/>
            <person name="Clifton S.W."/>
            <person name="Schuster L.N."/>
            <person name="Chinwalla A."/>
            <person name="Delehaunty K."/>
            <person name="Dinkelacker I."/>
            <person name="Fulton L."/>
            <person name="Fulton R."/>
            <person name="Godfrey J."/>
            <person name="Minx P."/>
            <person name="Mitreva M."/>
            <person name="Roeseler W."/>
            <person name="Tian H."/>
            <person name="Witte H."/>
            <person name="Yang S.P."/>
            <person name="Wilson R.K."/>
            <person name="Sommer R.J."/>
        </authorList>
    </citation>
    <scope>NUCLEOTIDE SEQUENCE [LARGE SCALE GENOMIC DNA]</scope>
    <source>
        <strain evidence="2">PS312</strain>
    </source>
</reference>
<protein>
    <submittedName>
        <fullName evidence="1">Uncharacterized protein</fullName>
    </submittedName>
</protein>
<accession>A0A2A6BTI8</accession>
<organism evidence="1 2">
    <name type="scientific">Pristionchus pacificus</name>
    <name type="common">Parasitic nematode worm</name>
    <dbReference type="NCBI Taxonomy" id="54126"/>
    <lineage>
        <taxon>Eukaryota</taxon>
        <taxon>Metazoa</taxon>
        <taxon>Ecdysozoa</taxon>
        <taxon>Nematoda</taxon>
        <taxon>Chromadorea</taxon>
        <taxon>Rhabditida</taxon>
        <taxon>Rhabditina</taxon>
        <taxon>Diplogasteromorpha</taxon>
        <taxon>Diplogasteroidea</taxon>
        <taxon>Neodiplogasteridae</taxon>
        <taxon>Pristionchus</taxon>
    </lineage>
</organism>